<dbReference type="Proteomes" id="UP000824201">
    <property type="component" value="Unassembled WGS sequence"/>
</dbReference>
<dbReference type="PANTHER" id="PTHR43616">
    <property type="entry name" value="GLYCEROL DEHYDROGENASE"/>
    <property type="match status" value="1"/>
</dbReference>
<feature type="binding site" evidence="8">
    <location>
        <position position="268"/>
    </location>
    <ligand>
        <name>glycerol</name>
        <dbReference type="ChEBI" id="CHEBI:17754"/>
    </ligand>
</feature>
<accession>A0A9D1EC44</accession>
<dbReference type="PANTHER" id="PTHR43616:SF5">
    <property type="entry name" value="GLYCEROL DEHYDROGENASE 1"/>
    <property type="match status" value="1"/>
</dbReference>
<feature type="binding site" evidence="9">
    <location>
        <position position="123"/>
    </location>
    <ligand>
        <name>NAD(+)</name>
        <dbReference type="ChEBI" id="CHEBI:57540"/>
    </ligand>
</feature>
<reference evidence="11" key="2">
    <citation type="journal article" date="2021" name="PeerJ">
        <title>Extensive microbial diversity within the chicken gut microbiome revealed by metagenomics and culture.</title>
        <authorList>
            <person name="Gilroy R."/>
            <person name="Ravi A."/>
            <person name="Getino M."/>
            <person name="Pursley I."/>
            <person name="Horton D.L."/>
            <person name="Alikhan N.F."/>
            <person name="Baker D."/>
            <person name="Gharbi K."/>
            <person name="Hall N."/>
            <person name="Watson M."/>
            <person name="Adriaenssens E.M."/>
            <person name="Foster-Nyarko E."/>
            <person name="Jarju S."/>
            <person name="Secka A."/>
            <person name="Antonio M."/>
            <person name="Oren A."/>
            <person name="Chaudhuri R.R."/>
            <person name="La Ragione R."/>
            <person name="Hildebrand F."/>
            <person name="Pallen M.J."/>
        </authorList>
    </citation>
    <scope>NUCLEOTIDE SEQUENCE</scope>
    <source>
        <strain evidence="11">ChiW13-3771</strain>
    </source>
</reference>
<evidence type="ECO:0000313" key="12">
    <source>
        <dbReference type="Proteomes" id="UP000824201"/>
    </source>
</evidence>
<evidence type="ECO:0000256" key="8">
    <source>
        <dbReference type="PIRSR" id="PIRSR000112-1"/>
    </source>
</evidence>
<feature type="domain" description="Alcohol dehydrogenase iron-type/glycerol dehydrogenase GldA" evidence="10">
    <location>
        <begin position="6"/>
        <end position="150"/>
    </location>
</feature>
<keyword evidence="1 8" id="KW-0479">Metal-binding</keyword>
<dbReference type="Gene3D" id="3.40.50.1970">
    <property type="match status" value="1"/>
</dbReference>
<gene>
    <name evidence="11" type="ORF">IAC96_00545</name>
</gene>
<dbReference type="PIRSF" id="PIRSF000112">
    <property type="entry name" value="Glycerol_dehydrogenase"/>
    <property type="match status" value="1"/>
</dbReference>
<comment type="caution">
    <text evidence="11">The sequence shown here is derived from an EMBL/GenBank/DDBJ whole genome shotgun (WGS) entry which is preliminary data.</text>
</comment>
<dbReference type="GO" id="GO:0046872">
    <property type="term" value="F:metal ion binding"/>
    <property type="evidence" value="ECO:0007669"/>
    <property type="project" value="UniProtKB-KW"/>
</dbReference>
<feature type="binding site" evidence="9">
    <location>
        <begin position="114"/>
        <end position="117"/>
    </location>
    <ligand>
        <name>NAD(+)</name>
        <dbReference type="ChEBI" id="CHEBI:57540"/>
    </ligand>
</feature>
<dbReference type="InterPro" id="IPR016205">
    <property type="entry name" value="Glycerol_DH"/>
</dbReference>
<evidence type="ECO:0000259" key="10">
    <source>
        <dbReference type="Pfam" id="PF00465"/>
    </source>
</evidence>
<comment type="cofactor">
    <cofactor evidence="8">
        <name>Zn(2+)</name>
        <dbReference type="ChEBI" id="CHEBI:29105"/>
    </cofactor>
    <text evidence="8">Binds 1 zinc ion per subunit.</text>
</comment>
<feature type="binding site" evidence="8">
    <location>
        <position position="168"/>
    </location>
    <ligand>
        <name>glycerol</name>
        <dbReference type="ChEBI" id="CHEBI:17754"/>
    </ligand>
</feature>
<keyword evidence="8" id="KW-0862">Zinc</keyword>
<evidence type="ECO:0000256" key="9">
    <source>
        <dbReference type="PIRSR" id="PIRSR000112-3"/>
    </source>
</evidence>
<reference evidence="11" key="1">
    <citation type="submission" date="2020-10" db="EMBL/GenBank/DDBJ databases">
        <authorList>
            <person name="Gilroy R."/>
        </authorList>
    </citation>
    <scope>NUCLEOTIDE SEQUENCE</scope>
    <source>
        <strain evidence="11">ChiW13-3771</strain>
    </source>
</reference>
<protein>
    <recommendedName>
        <fullName evidence="6">Glycerol dehydrogenase</fullName>
        <ecNumber evidence="5">1.1.1.6</ecNumber>
    </recommendedName>
</protein>
<dbReference type="GO" id="GO:0008888">
    <property type="term" value="F:glycerol dehydrogenase (NAD+) activity"/>
    <property type="evidence" value="ECO:0007669"/>
    <property type="project" value="UniProtKB-EC"/>
</dbReference>
<comment type="pathway">
    <text evidence="4">Polyol metabolism; glycerol fermentation; glycerone phosphate from glycerol (oxidative route): step 1/2.</text>
</comment>
<proteinExistence type="predicted"/>
<evidence type="ECO:0000256" key="4">
    <source>
        <dbReference type="ARBA" id="ARBA00037918"/>
    </source>
</evidence>
<dbReference type="Gene3D" id="1.20.1090.10">
    <property type="entry name" value="Dehydroquinate synthase-like - alpha domain"/>
    <property type="match status" value="1"/>
</dbReference>
<evidence type="ECO:0000256" key="5">
    <source>
        <dbReference type="ARBA" id="ARBA00039147"/>
    </source>
</evidence>
<dbReference type="Pfam" id="PF00465">
    <property type="entry name" value="Fe-ADH"/>
    <property type="match status" value="1"/>
</dbReference>
<evidence type="ECO:0000256" key="3">
    <source>
        <dbReference type="ARBA" id="ARBA00023027"/>
    </source>
</evidence>
<evidence type="ECO:0000256" key="7">
    <source>
        <dbReference type="ARBA" id="ARBA00049006"/>
    </source>
</evidence>
<keyword evidence="3 9" id="KW-0520">NAD</keyword>
<name>A0A9D1EC44_9FIRM</name>
<dbReference type="SUPFAM" id="SSF56796">
    <property type="entry name" value="Dehydroquinate synthase-like"/>
    <property type="match status" value="1"/>
</dbReference>
<evidence type="ECO:0000313" key="11">
    <source>
        <dbReference type="EMBL" id="HIR87415.1"/>
    </source>
</evidence>
<dbReference type="EC" id="1.1.1.6" evidence="5"/>
<organism evidence="11 12">
    <name type="scientific">Candidatus Fimimorpha faecalis</name>
    <dbReference type="NCBI Taxonomy" id="2840824"/>
    <lineage>
        <taxon>Bacteria</taxon>
        <taxon>Bacillati</taxon>
        <taxon>Bacillota</taxon>
        <taxon>Clostridia</taxon>
        <taxon>Eubacteriales</taxon>
        <taxon>Candidatus Fimimorpha</taxon>
    </lineage>
</organism>
<evidence type="ECO:0000256" key="2">
    <source>
        <dbReference type="ARBA" id="ARBA00023002"/>
    </source>
</evidence>
<dbReference type="InterPro" id="IPR001670">
    <property type="entry name" value="ADH_Fe/GldA"/>
</dbReference>
<keyword evidence="2" id="KW-0560">Oxidoreductase</keyword>
<dbReference type="EMBL" id="DVHN01000002">
    <property type="protein sequence ID" value="HIR87415.1"/>
    <property type="molecule type" value="Genomic_DNA"/>
</dbReference>
<dbReference type="AlphaFoldDB" id="A0A9D1EC44"/>
<evidence type="ECO:0000256" key="6">
    <source>
        <dbReference type="ARBA" id="ARBA00040132"/>
    </source>
</evidence>
<sequence length="353" mass="38320">MRIKAPRVYRQEKGLLEQIGEYVYPVSEKFFVICEKKISDQIGSEIKRSLEAAEIEWKNVVFEGRCTEALAMQYANDCMEAECEAILGIGENDALDLAKAAAHYADVPVVIVPTVASSNAPCSSIAGLFKNGHFDKRLRLGNCPDMVLVDSEMITAASPRYLAAGMADAIATYLENKILFQSELEGRIKKGTISATVMAVSKESYNSILAYGQKALEDVKNHICSEEVEKVIEANIYLSGIGFENGGLAAAHSIAKGMTHLKELDLLHGECVSIGILAQMIMSGSNLEEFQTMKNFLCSLNLPVCLSDLGIGNLRESAEKIAKPASSAYASNPALPFSMRYEMIAGALLALEN</sequence>
<comment type="catalytic activity">
    <reaction evidence="7">
        <text>glycerol + NAD(+) = dihydroxyacetone + NADH + H(+)</text>
        <dbReference type="Rhea" id="RHEA:13769"/>
        <dbReference type="ChEBI" id="CHEBI:15378"/>
        <dbReference type="ChEBI" id="CHEBI:16016"/>
        <dbReference type="ChEBI" id="CHEBI:17754"/>
        <dbReference type="ChEBI" id="CHEBI:57540"/>
        <dbReference type="ChEBI" id="CHEBI:57945"/>
        <dbReference type="EC" id="1.1.1.6"/>
    </reaction>
</comment>
<evidence type="ECO:0000256" key="1">
    <source>
        <dbReference type="ARBA" id="ARBA00022723"/>
    </source>
</evidence>
<feature type="binding site" evidence="8">
    <location>
        <position position="252"/>
    </location>
    <ligand>
        <name>glycerol</name>
        <dbReference type="ChEBI" id="CHEBI:17754"/>
    </ligand>
</feature>